<accession>A0A9W9E1F1</accession>
<feature type="compositionally biased region" description="Polar residues" evidence="1">
    <location>
        <begin position="27"/>
        <end position="45"/>
    </location>
</feature>
<reference evidence="2" key="2">
    <citation type="journal article" date="2023" name="Proc. Natl. Acad. Sci. U.S.A.">
        <title>A global phylogenomic analysis of the shiitake genus Lentinula.</title>
        <authorList>
            <person name="Sierra-Patev S."/>
            <person name="Min B."/>
            <person name="Naranjo-Ortiz M."/>
            <person name="Looney B."/>
            <person name="Konkel Z."/>
            <person name="Slot J.C."/>
            <person name="Sakamoto Y."/>
            <person name="Steenwyk J.L."/>
            <person name="Rokas A."/>
            <person name="Carro J."/>
            <person name="Camarero S."/>
            <person name="Ferreira P."/>
            <person name="Molpeceres G."/>
            <person name="Ruiz-Duenas F.J."/>
            <person name="Serrano A."/>
            <person name="Henrissat B."/>
            <person name="Drula E."/>
            <person name="Hughes K.W."/>
            <person name="Mata J.L."/>
            <person name="Ishikawa N.K."/>
            <person name="Vargas-Isla R."/>
            <person name="Ushijima S."/>
            <person name="Smith C.A."/>
            <person name="Donoghue J."/>
            <person name="Ahrendt S."/>
            <person name="Andreopoulos W."/>
            <person name="He G."/>
            <person name="LaButti K."/>
            <person name="Lipzen A."/>
            <person name="Ng V."/>
            <person name="Riley R."/>
            <person name="Sandor L."/>
            <person name="Barry K."/>
            <person name="Martinez A.T."/>
            <person name="Xiao Y."/>
            <person name="Gibbons J.G."/>
            <person name="Terashima K."/>
            <person name="Grigoriev I.V."/>
            <person name="Hibbett D."/>
        </authorList>
    </citation>
    <scope>NUCLEOTIDE SEQUENCE</scope>
    <source>
        <strain evidence="2">Sp2 HRB7682 ss15</strain>
    </source>
</reference>
<evidence type="ECO:0000313" key="2">
    <source>
        <dbReference type="EMBL" id="KAJ4495804.1"/>
    </source>
</evidence>
<name>A0A9W9E1F1_9AGAR</name>
<organism evidence="2 3">
    <name type="scientific">Lentinula lateritia</name>
    <dbReference type="NCBI Taxonomy" id="40482"/>
    <lineage>
        <taxon>Eukaryota</taxon>
        <taxon>Fungi</taxon>
        <taxon>Dikarya</taxon>
        <taxon>Basidiomycota</taxon>
        <taxon>Agaricomycotina</taxon>
        <taxon>Agaricomycetes</taxon>
        <taxon>Agaricomycetidae</taxon>
        <taxon>Agaricales</taxon>
        <taxon>Marasmiineae</taxon>
        <taxon>Omphalotaceae</taxon>
        <taxon>Lentinula</taxon>
    </lineage>
</organism>
<sequence length="156" mass="16530">MAPNKQSISTKESSTSENATAPPVSARQATTNLQPSPTITSNSTKPLAGGSQPKVNQNASSSTKKDSTPKPSGNGTNSESTSTVHSVPATTKDRPLTEVISEKFTPFDHNRLVVGPFTEETARDASFEQGTYESTTRVLAHICVLLVPTNHHGIQN</sequence>
<dbReference type="EMBL" id="JANVFS010000001">
    <property type="protein sequence ID" value="KAJ4495804.1"/>
    <property type="molecule type" value="Genomic_DNA"/>
</dbReference>
<gene>
    <name evidence="2" type="ORF">C8J55DRAFT_494938</name>
</gene>
<feature type="compositionally biased region" description="Low complexity" evidence="1">
    <location>
        <begin position="69"/>
        <end position="83"/>
    </location>
</feature>
<protein>
    <submittedName>
        <fullName evidence="2">Uncharacterized protein</fullName>
    </submittedName>
</protein>
<dbReference type="AlphaFoldDB" id="A0A9W9E1F1"/>
<feature type="compositionally biased region" description="Polar residues" evidence="1">
    <location>
        <begin position="1"/>
        <end position="19"/>
    </location>
</feature>
<comment type="caution">
    <text evidence="2">The sequence shown here is derived from an EMBL/GenBank/DDBJ whole genome shotgun (WGS) entry which is preliminary data.</text>
</comment>
<evidence type="ECO:0000256" key="1">
    <source>
        <dbReference type="SAM" id="MobiDB-lite"/>
    </source>
</evidence>
<evidence type="ECO:0000313" key="3">
    <source>
        <dbReference type="Proteomes" id="UP001150238"/>
    </source>
</evidence>
<proteinExistence type="predicted"/>
<dbReference type="Proteomes" id="UP001150238">
    <property type="component" value="Unassembled WGS sequence"/>
</dbReference>
<feature type="region of interest" description="Disordered" evidence="1">
    <location>
        <begin position="1"/>
        <end position="102"/>
    </location>
</feature>
<reference evidence="2" key="1">
    <citation type="submission" date="2022-08" db="EMBL/GenBank/DDBJ databases">
        <authorList>
            <consortium name="DOE Joint Genome Institute"/>
            <person name="Min B."/>
            <person name="Riley R."/>
            <person name="Sierra-Patev S."/>
            <person name="Naranjo-Ortiz M."/>
            <person name="Looney B."/>
            <person name="Konkel Z."/>
            <person name="Slot J.C."/>
            <person name="Sakamoto Y."/>
            <person name="Steenwyk J.L."/>
            <person name="Rokas A."/>
            <person name="Carro J."/>
            <person name="Camarero S."/>
            <person name="Ferreira P."/>
            <person name="Molpeceres G."/>
            <person name="Ruiz-Duenas F.J."/>
            <person name="Serrano A."/>
            <person name="Henrissat B."/>
            <person name="Drula E."/>
            <person name="Hughes K.W."/>
            <person name="Mata J.L."/>
            <person name="Ishikawa N.K."/>
            <person name="Vargas-Isla R."/>
            <person name="Ushijima S."/>
            <person name="Smith C.A."/>
            <person name="Ahrendt S."/>
            <person name="Andreopoulos W."/>
            <person name="He G."/>
            <person name="Labutti K."/>
            <person name="Lipzen A."/>
            <person name="Ng V."/>
            <person name="Sandor L."/>
            <person name="Barry K."/>
            <person name="Martinez A.T."/>
            <person name="Xiao Y."/>
            <person name="Gibbons J.G."/>
            <person name="Terashima K."/>
            <person name="Hibbett D.S."/>
            <person name="Grigoriev I.V."/>
        </authorList>
    </citation>
    <scope>NUCLEOTIDE SEQUENCE</scope>
    <source>
        <strain evidence="2">Sp2 HRB7682 ss15</strain>
    </source>
</reference>